<feature type="chain" id="PRO_5027098067" evidence="11">
    <location>
        <begin position="21"/>
        <end position="519"/>
    </location>
</feature>
<keyword evidence="12" id="KW-1185">Reference proteome</keyword>
<dbReference type="OrthoDB" id="10066041at2759"/>
<accession>A0A6J1C964</accession>
<evidence type="ECO:0000256" key="3">
    <source>
        <dbReference type="ARBA" id="ARBA00022525"/>
    </source>
</evidence>
<evidence type="ECO:0000256" key="5">
    <source>
        <dbReference type="ARBA" id="ARBA00022801"/>
    </source>
</evidence>
<evidence type="ECO:0000256" key="8">
    <source>
        <dbReference type="ARBA" id="ARBA00023228"/>
    </source>
</evidence>
<evidence type="ECO:0000256" key="7">
    <source>
        <dbReference type="ARBA" id="ARBA00023180"/>
    </source>
</evidence>
<dbReference type="Gene3D" id="3.20.20.80">
    <property type="entry name" value="Glycosidases"/>
    <property type="match status" value="1"/>
</dbReference>
<dbReference type="GO" id="GO:0005765">
    <property type="term" value="C:lysosomal membrane"/>
    <property type="evidence" value="ECO:0007669"/>
    <property type="project" value="UniProtKB-SubCell"/>
</dbReference>
<dbReference type="KEGG" id="mcha:111009126"/>
<dbReference type="InterPro" id="IPR005199">
    <property type="entry name" value="Glyco_hydro_79"/>
</dbReference>
<protein>
    <submittedName>
        <fullName evidence="13">Heparanase-like protein 1</fullName>
    </submittedName>
</protein>
<dbReference type="Pfam" id="PF03662">
    <property type="entry name" value="Glyco_hydro_79n"/>
    <property type="match status" value="1"/>
</dbReference>
<keyword evidence="8" id="KW-0458">Lysosome</keyword>
<evidence type="ECO:0000256" key="10">
    <source>
        <dbReference type="ARBA" id="ARBA00055929"/>
    </source>
</evidence>
<dbReference type="PANTHER" id="PTHR14363">
    <property type="entry name" value="HEPARANASE-RELATED"/>
    <property type="match status" value="1"/>
</dbReference>
<evidence type="ECO:0000256" key="4">
    <source>
        <dbReference type="ARBA" id="ARBA00022729"/>
    </source>
</evidence>
<name>A0A6J1C964_MOMCH</name>
<evidence type="ECO:0000256" key="6">
    <source>
        <dbReference type="ARBA" id="ARBA00023136"/>
    </source>
</evidence>
<dbReference type="RefSeq" id="XP_022137762.1">
    <property type="nucleotide sequence ID" value="XM_022282070.1"/>
</dbReference>
<dbReference type="GeneID" id="111009126"/>
<proteinExistence type="inferred from homology"/>
<dbReference type="GO" id="GO:0009505">
    <property type="term" value="C:plant-type cell wall"/>
    <property type="evidence" value="ECO:0007669"/>
    <property type="project" value="TreeGrafter"/>
</dbReference>
<keyword evidence="7" id="KW-0325">Glycoprotein</keyword>
<comment type="similarity">
    <text evidence="2">Belongs to the glycosyl hydrolase 79 family.</text>
</comment>
<comment type="subcellular location">
    <subcellularLocation>
        <location evidence="9">Lysosome membrane</location>
        <topology evidence="9">Peripheral membrane protein</topology>
    </subcellularLocation>
    <subcellularLocation>
        <location evidence="1">Secreted</location>
    </subcellularLocation>
</comment>
<dbReference type="InterPro" id="IPR017853">
    <property type="entry name" value="GH"/>
</dbReference>
<comment type="function">
    <text evidence="10">Endoglycosidase which is a cell surface and extracellular matrix-degrading enzyme. Cleaves heparan sulfate proteoglycans (HSPGs) into heparan sulfate side chains and core proteoglycans.</text>
</comment>
<keyword evidence="3" id="KW-0964">Secreted</keyword>
<keyword evidence="5" id="KW-0378">Hydrolase</keyword>
<keyword evidence="6" id="KW-0472">Membrane</keyword>
<sequence>MECQQFLLIFLLAFVPTIFAHNTTIGKIVIDGATTIAETDENYICMTLDIWPHNVCRSWPKICDWDGNASMLHLNLSLPILTKTVEAFKPLRIRLGGTLQDRLIYDVGSFKGHCHPFMKNQTLLFGNTEGCLYMERWDDLNNFFNKTGAIVTFGLNALLGKHKTQGIHWEGNWNYSNVEALIQYTIEKNYQIHSWEFGNELAGYNSIGASVTTAQYAKDLIKLQEIINRLYNNSHLQKPLIVAPSAFFDDSWYDDLVKETGTGVVNVLTHHIYNMGAGYDPNLIPNFVNPAHLSLESKVFKQLEDIIQNHGPWLAAWVGEAGGAYHGGSPHLSNAFVDGFWYLDQLGMAALYNTKVYCRQTLVGGHYGVLRPYTLFPTPDYYGALLFHRLMGPSVLKVDNNVSAYLRSYAHCSRGRPGVTLLFINLSNQTDFAIDVDNHLNMSLHTNLSAQREEYHLTPTNGLLKSPTVLLNGNLLEVTKEGELPNLTPVYRPSNSSINIATWSIVFVVIPDFVAPACK</sequence>
<dbReference type="GO" id="GO:0004566">
    <property type="term" value="F:beta-glucuronidase activity"/>
    <property type="evidence" value="ECO:0007669"/>
    <property type="project" value="TreeGrafter"/>
</dbReference>
<reference evidence="13" key="1">
    <citation type="submission" date="2025-08" db="UniProtKB">
        <authorList>
            <consortium name="RefSeq"/>
        </authorList>
    </citation>
    <scope>IDENTIFICATION</scope>
    <source>
        <strain evidence="13">OHB3-1</strain>
    </source>
</reference>
<dbReference type="FunFam" id="3.20.20.80:FF:000023">
    <property type="entry name" value="heparanase-like protein 3"/>
    <property type="match status" value="1"/>
</dbReference>
<evidence type="ECO:0000256" key="1">
    <source>
        <dbReference type="ARBA" id="ARBA00004613"/>
    </source>
</evidence>
<dbReference type="AlphaFoldDB" id="A0A6J1C964"/>
<keyword evidence="4 11" id="KW-0732">Signal</keyword>
<evidence type="ECO:0000256" key="9">
    <source>
        <dbReference type="ARBA" id="ARBA00023765"/>
    </source>
</evidence>
<dbReference type="SUPFAM" id="SSF51445">
    <property type="entry name" value="(Trans)glycosidases"/>
    <property type="match status" value="1"/>
</dbReference>
<evidence type="ECO:0000313" key="13">
    <source>
        <dbReference type="RefSeq" id="XP_022137762.1"/>
    </source>
</evidence>
<dbReference type="PANTHER" id="PTHR14363:SF21">
    <property type="entry name" value="HEPARANASE-LIKE PROTEIN 1"/>
    <property type="match status" value="1"/>
</dbReference>
<evidence type="ECO:0000313" key="12">
    <source>
        <dbReference type="Proteomes" id="UP000504603"/>
    </source>
</evidence>
<feature type="signal peptide" evidence="11">
    <location>
        <begin position="1"/>
        <end position="20"/>
    </location>
</feature>
<dbReference type="GO" id="GO:0005576">
    <property type="term" value="C:extracellular region"/>
    <property type="evidence" value="ECO:0007669"/>
    <property type="project" value="UniProtKB-SubCell"/>
</dbReference>
<organism evidence="12 13">
    <name type="scientific">Momordica charantia</name>
    <name type="common">Bitter gourd</name>
    <name type="synonym">Balsam pear</name>
    <dbReference type="NCBI Taxonomy" id="3673"/>
    <lineage>
        <taxon>Eukaryota</taxon>
        <taxon>Viridiplantae</taxon>
        <taxon>Streptophyta</taxon>
        <taxon>Embryophyta</taxon>
        <taxon>Tracheophyta</taxon>
        <taxon>Spermatophyta</taxon>
        <taxon>Magnoliopsida</taxon>
        <taxon>eudicotyledons</taxon>
        <taxon>Gunneridae</taxon>
        <taxon>Pentapetalae</taxon>
        <taxon>rosids</taxon>
        <taxon>fabids</taxon>
        <taxon>Cucurbitales</taxon>
        <taxon>Cucurbitaceae</taxon>
        <taxon>Momordiceae</taxon>
        <taxon>Momordica</taxon>
    </lineage>
</organism>
<evidence type="ECO:0000256" key="2">
    <source>
        <dbReference type="ARBA" id="ARBA00009800"/>
    </source>
</evidence>
<gene>
    <name evidence="13" type="primary">LOC111009126</name>
</gene>
<dbReference type="Proteomes" id="UP000504603">
    <property type="component" value="Unplaced"/>
</dbReference>
<evidence type="ECO:0000256" key="11">
    <source>
        <dbReference type="SAM" id="SignalP"/>
    </source>
</evidence>